<dbReference type="PANTHER" id="PTHR23003">
    <property type="entry name" value="RNA RECOGNITION MOTIF RRM DOMAIN CONTAINING PROTEIN"/>
    <property type="match status" value="1"/>
</dbReference>
<name>A0ABN7SDT2_OIKDI</name>
<evidence type="ECO:0000256" key="2">
    <source>
        <dbReference type="SAM" id="MobiDB-lite"/>
    </source>
</evidence>
<dbReference type="PANTHER" id="PTHR23003:SF51">
    <property type="entry name" value="SERINE-ARGININE PROTEIN 55"/>
    <property type="match status" value="1"/>
</dbReference>
<dbReference type="EMBL" id="OU015569">
    <property type="protein sequence ID" value="CAG5095041.1"/>
    <property type="molecule type" value="Genomic_DNA"/>
</dbReference>
<dbReference type="InterPro" id="IPR000504">
    <property type="entry name" value="RRM_dom"/>
</dbReference>
<dbReference type="SMART" id="SM00360">
    <property type="entry name" value="RRM"/>
    <property type="match status" value="1"/>
</dbReference>
<dbReference type="InterPro" id="IPR035979">
    <property type="entry name" value="RBD_domain_sf"/>
</dbReference>
<organism evidence="4 5">
    <name type="scientific">Oikopleura dioica</name>
    <name type="common">Tunicate</name>
    <dbReference type="NCBI Taxonomy" id="34765"/>
    <lineage>
        <taxon>Eukaryota</taxon>
        <taxon>Metazoa</taxon>
        <taxon>Chordata</taxon>
        <taxon>Tunicata</taxon>
        <taxon>Appendicularia</taxon>
        <taxon>Copelata</taxon>
        <taxon>Oikopleuridae</taxon>
        <taxon>Oikopleura</taxon>
    </lineage>
</organism>
<dbReference type="SUPFAM" id="SSF54928">
    <property type="entry name" value="RNA-binding domain, RBD"/>
    <property type="match status" value="1"/>
</dbReference>
<feature type="compositionally biased region" description="Low complexity" evidence="2">
    <location>
        <begin position="91"/>
        <end position="104"/>
    </location>
</feature>
<evidence type="ECO:0000256" key="1">
    <source>
        <dbReference type="ARBA" id="ARBA00022884"/>
    </source>
</evidence>
<keyword evidence="1" id="KW-0694">RNA-binding</keyword>
<sequence length="361" mass="41372">MEALRNEEFKEIVNRERKYWPRVLDHVSKLEKNIRESTPVTGEDVKILKFFLEQLNNTDQYELNHQRSSIGDLEKDQVAKNESSSKTPTAPDSSSNTPPKTSKSPLKRVLPSDTCSPQEPVQKQKRHQKYKISESKKGSSSSWSRSVSMKPSRLELNTNLNTHFSGIHKRISYRPGDSRSPAWGYDRRGTFHVKPTFKMYVAPKNTPWTVEVENLSSACSWFNLKEFMQKAGEVTYAGAHGHHGFNRGVVCYKREDGARRAVEELDGRYFCGQKIKLVFRVREEWGGDVAGNDGRGRFRSDSQGQPRSRSRSPRTRDNKSHEKSLDRSLSKSKSIKREPQDFFTATDTFVLDRGLKSETGH</sequence>
<feature type="compositionally biased region" description="Polar residues" evidence="2">
    <location>
        <begin position="80"/>
        <end position="90"/>
    </location>
</feature>
<feature type="region of interest" description="Disordered" evidence="2">
    <location>
        <begin position="65"/>
        <end position="151"/>
    </location>
</feature>
<feature type="compositionally biased region" description="Low complexity" evidence="2">
    <location>
        <begin position="138"/>
        <end position="151"/>
    </location>
</feature>
<evidence type="ECO:0000313" key="4">
    <source>
        <dbReference type="EMBL" id="CAG5095041.1"/>
    </source>
</evidence>
<protein>
    <submittedName>
        <fullName evidence="4">Oidioi.mRNA.OKI2018_I69.XSR.g14003.t1.cds</fullName>
    </submittedName>
</protein>
<feature type="compositionally biased region" description="Basic and acidic residues" evidence="2">
    <location>
        <begin position="314"/>
        <end position="339"/>
    </location>
</feature>
<dbReference type="InterPro" id="IPR012677">
    <property type="entry name" value="Nucleotide-bd_a/b_plait_sf"/>
</dbReference>
<dbReference type="Gene3D" id="3.30.70.330">
    <property type="match status" value="1"/>
</dbReference>
<feature type="domain" description="RRM" evidence="3">
    <location>
        <begin position="209"/>
        <end position="278"/>
    </location>
</feature>
<gene>
    <name evidence="4" type="ORF">OKIOD_LOCUS5561</name>
</gene>
<evidence type="ECO:0000259" key="3">
    <source>
        <dbReference type="SMART" id="SM00360"/>
    </source>
</evidence>
<dbReference type="Proteomes" id="UP001158576">
    <property type="component" value="Chromosome XSR"/>
</dbReference>
<dbReference type="InterPro" id="IPR050374">
    <property type="entry name" value="RRT5_SRSF_SR"/>
</dbReference>
<keyword evidence="5" id="KW-1185">Reference proteome</keyword>
<dbReference type="Pfam" id="PF00076">
    <property type="entry name" value="RRM_1"/>
    <property type="match status" value="1"/>
</dbReference>
<accession>A0ABN7SDT2</accession>
<feature type="region of interest" description="Disordered" evidence="2">
    <location>
        <begin position="290"/>
        <end position="339"/>
    </location>
</feature>
<evidence type="ECO:0000313" key="5">
    <source>
        <dbReference type="Proteomes" id="UP001158576"/>
    </source>
</evidence>
<proteinExistence type="predicted"/>
<reference evidence="4 5" key="1">
    <citation type="submission" date="2021-04" db="EMBL/GenBank/DDBJ databases">
        <authorList>
            <person name="Bliznina A."/>
        </authorList>
    </citation>
    <scope>NUCLEOTIDE SEQUENCE [LARGE SCALE GENOMIC DNA]</scope>
</reference>